<evidence type="ECO:0000313" key="3">
    <source>
        <dbReference type="Proteomes" id="UP000032232"/>
    </source>
</evidence>
<protein>
    <submittedName>
        <fullName evidence="2">Cyclic nucleotide-binding domain protein</fullName>
    </submittedName>
</protein>
<dbReference type="SUPFAM" id="SSF51206">
    <property type="entry name" value="cAMP-binding domain-like"/>
    <property type="match status" value="1"/>
</dbReference>
<reference evidence="2 3" key="1">
    <citation type="submission" date="2015-02" db="EMBL/GenBank/DDBJ databases">
        <title>Genome Sequence of Jannaschia aquimarina DSM28248, a member of the Roseobacter clade.</title>
        <authorList>
            <person name="Voget S."/>
            <person name="Daniel R."/>
        </authorList>
    </citation>
    <scope>NUCLEOTIDE SEQUENCE [LARGE SCALE GENOMIC DNA]</scope>
    <source>
        <strain evidence="2 3">GSW-M26</strain>
    </source>
</reference>
<dbReference type="Proteomes" id="UP000032232">
    <property type="component" value="Unassembled WGS sequence"/>
</dbReference>
<dbReference type="PATRIC" id="fig|935700.4.peg.142"/>
<dbReference type="PROSITE" id="PS50042">
    <property type="entry name" value="CNMP_BINDING_3"/>
    <property type="match status" value="1"/>
</dbReference>
<feature type="domain" description="Cyclic nucleotide-binding" evidence="1">
    <location>
        <begin position="1"/>
        <end position="118"/>
    </location>
</feature>
<gene>
    <name evidence="2" type="ORF">jaqu_01350</name>
</gene>
<evidence type="ECO:0000259" key="1">
    <source>
        <dbReference type="PROSITE" id="PS50042"/>
    </source>
</evidence>
<dbReference type="EMBL" id="JYFE01000004">
    <property type="protein sequence ID" value="KIT18115.1"/>
    <property type="molecule type" value="Genomic_DNA"/>
</dbReference>
<dbReference type="CDD" id="cd00038">
    <property type="entry name" value="CAP_ED"/>
    <property type="match status" value="1"/>
</dbReference>
<dbReference type="InterPro" id="IPR018490">
    <property type="entry name" value="cNMP-bd_dom_sf"/>
</dbReference>
<comment type="caution">
    <text evidence="2">The sequence shown here is derived from an EMBL/GenBank/DDBJ whole genome shotgun (WGS) entry which is preliminary data.</text>
</comment>
<accession>A0A0D1ER57</accession>
<dbReference type="InterPro" id="IPR000595">
    <property type="entry name" value="cNMP-bd_dom"/>
</dbReference>
<name>A0A0D1ER57_9RHOB</name>
<organism evidence="2 3">
    <name type="scientific">Jannaschia aquimarina</name>
    <dbReference type="NCBI Taxonomy" id="935700"/>
    <lineage>
        <taxon>Bacteria</taxon>
        <taxon>Pseudomonadati</taxon>
        <taxon>Pseudomonadota</taxon>
        <taxon>Alphaproteobacteria</taxon>
        <taxon>Rhodobacterales</taxon>
        <taxon>Roseobacteraceae</taxon>
        <taxon>Jannaschia</taxon>
    </lineage>
</organism>
<dbReference type="RefSeq" id="WP_161793810.1">
    <property type="nucleotide sequence ID" value="NZ_FZPF01000016.1"/>
</dbReference>
<dbReference type="Pfam" id="PF00027">
    <property type="entry name" value="cNMP_binding"/>
    <property type="match status" value="1"/>
</dbReference>
<dbReference type="Gene3D" id="2.60.120.10">
    <property type="entry name" value="Jelly Rolls"/>
    <property type="match status" value="1"/>
</dbReference>
<dbReference type="AlphaFoldDB" id="A0A0D1ER57"/>
<evidence type="ECO:0000313" key="2">
    <source>
        <dbReference type="EMBL" id="KIT18115.1"/>
    </source>
</evidence>
<dbReference type="STRING" id="935700.jaqu_01350"/>
<sequence length="143" mass="15370">MTDLARLVSAHGRRISAADGTRLFAPGDEGQAYLVPLSGSVRVEQTALSGRVVVLYRLGPGEGCVMTTTCLLTGRPYGAWGYAEGALEAVAIPAEAFHRLLDSDQSFRAAVMSAFSSRMPMRTTYLRGIALPVFTRLTTMDAR</sequence>
<proteinExistence type="predicted"/>
<keyword evidence="3" id="KW-1185">Reference proteome</keyword>
<dbReference type="InterPro" id="IPR014710">
    <property type="entry name" value="RmlC-like_jellyroll"/>
</dbReference>